<accession>A0ACD3A8G5</accession>
<dbReference type="Proteomes" id="UP000308600">
    <property type="component" value="Unassembled WGS sequence"/>
</dbReference>
<keyword evidence="2" id="KW-1185">Reference proteome</keyword>
<evidence type="ECO:0000313" key="2">
    <source>
        <dbReference type="Proteomes" id="UP000308600"/>
    </source>
</evidence>
<proteinExistence type="predicted"/>
<organism evidence="1 2">
    <name type="scientific">Pluteus cervinus</name>
    <dbReference type="NCBI Taxonomy" id="181527"/>
    <lineage>
        <taxon>Eukaryota</taxon>
        <taxon>Fungi</taxon>
        <taxon>Dikarya</taxon>
        <taxon>Basidiomycota</taxon>
        <taxon>Agaricomycotina</taxon>
        <taxon>Agaricomycetes</taxon>
        <taxon>Agaricomycetidae</taxon>
        <taxon>Agaricales</taxon>
        <taxon>Pluteineae</taxon>
        <taxon>Pluteaceae</taxon>
        <taxon>Pluteus</taxon>
    </lineage>
</organism>
<name>A0ACD3A8G5_9AGAR</name>
<protein>
    <submittedName>
        <fullName evidence="1">Uncharacterized protein</fullName>
    </submittedName>
</protein>
<feature type="non-terminal residue" evidence="1">
    <location>
        <position position="1"/>
    </location>
</feature>
<gene>
    <name evidence="1" type="ORF">BDN72DRAFT_777790</name>
</gene>
<sequence length="187" mass="21690">VSPYKAPEKHRPKNEIFNKHVSVLRIRSEHAIGYLKGRFQSLKNLRVRITSKETHIAATYWGAACIGIHNFALEHEAEERRLAEPDADEYEYHDRFIDEGLSDSEAEEDGDGEGSSSDEEEVVSSRCSRRLRLGKKKREDLKKKLLASKKRRLDQQAENRARMRRDELEVSSDFELDDDDDDDDNDD</sequence>
<dbReference type="EMBL" id="ML208625">
    <property type="protein sequence ID" value="TFK61841.1"/>
    <property type="molecule type" value="Genomic_DNA"/>
</dbReference>
<evidence type="ECO:0000313" key="1">
    <source>
        <dbReference type="EMBL" id="TFK61841.1"/>
    </source>
</evidence>
<reference evidence="1 2" key="1">
    <citation type="journal article" date="2019" name="Nat. Ecol. Evol.">
        <title>Megaphylogeny resolves global patterns of mushroom evolution.</title>
        <authorList>
            <person name="Varga T."/>
            <person name="Krizsan K."/>
            <person name="Foldi C."/>
            <person name="Dima B."/>
            <person name="Sanchez-Garcia M."/>
            <person name="Sanchez-Ramirez S."/>
            <person name="Szollosi G.J."/>
            <person name="Szarkandi J.G."/>
            <person name="Papp V."/>
            <person name="Albert L."/>
            <person name="Andreopoulos W."/>
            <person name="Angelini C."/>
            <person name="Antonin V."/>
            <person name="Barry K.W."/>
            <person name="Bougher N.L."/>
            <person name="Buchanan P."/>
            <person name="Buyck B."/>
            <person name="Bense V."/>
            <person name="Catcheside P."/>
            <person name="Chovatia M."/>
            <person name="Cooper J."/>
            <person name="Damon W."/>
            <person name="Desjardin D."/>
            <person name="Finy P."/>
            <person name="Geml J."/>
            <person name="Haridas S."/>
            <person name="Hughes K."/>
            <person name="Justo A."/>
            <person name="Karasinski D."/>
            <person name="Kautmanova I."/>
            <person name="Kiss B."/>
            <person name="Kocsube S."/>
            <person name="Kotiranta H."/>
            <person name="LaButti K.M."/>
            <person name="Lechner B.E."/>
            <person name="Liimatainen K."/>
            <person name="Lipzen A."/>
            <person name="Lukacs Z."/>
            <person name="Mihaltcheva S."/>
            <person name="Morgado L.N."/>
            <person name="Niskanen T."/>
            <person name="Noordeloos M.E."/>
            <person name="Ohm R.A."/>
            <person name="Ortiz-Santana B."/>
            <person name="Ovrebo C."/>
            <person name="Racz N."/>
            <person name="Riley R."/>
            <person name="Savchenko A."/>
            <person name="Shiryaev A."/>
            <person name="Soop K."/>
            <person name="Spirin V."/>
            <person name="Szebenyi C."/>
            <person name="Tomsovsky M."/>
            <person name="Tulloss R.E."/>
            <person name="Uehling J."/>
            <person name="Grigoriev I.V."/>
            <person name="Vagvolgyi C."/>
            <person name="Papp T."/>
            <person name="Martin F.M."/>
            <person name="Miettinen O."/>
            <person name="Hibbett D.S."/>
            <person name="Nagy L.G."/>
        </authorList>
    </citation>
    <scope>NUCLEOTIDE SEQUENCE [LARGE SCALE GENOMIC DNA]</scope>
    <source>
        <strain evidence="1 2">NL-1719</strain>
    </source>
</reference>